<organism evidence="2 4">
    <name type="scientific">Peronospora matthiolae</name>
    <dbReference type="NCBI Taxonomy" id="2874970"/>
    <lineage>
        <taxon>Eukaryota</taxon>
        <taxon>Sar</taxon>
        <taxon>Stramenopiles</taxon>
        <taxon>Oomycota</taxon>
        <taxon>Peronosporomycetes</taxon>
        <taxon>Peronosporales</taxon>
        <taxon>Peronosporaceae</taxon>
        <taxon>Peronospora</taxon>
    </lineage>
</organism>
<evidence type="ECO:0000313" key="2">
    <source>
        <dbReference type="EMBL" id="CAK7927174.1"/>
    </source>
</evidence>
<dbReference type="Proteomes" id="UP001162060">
    <property type="component" value="Unassembled WGS sequence"/>
</dbReference>
<dbReference type="AlphaFoldDB" id="A0AAV1TXY2"/>
<protein>
    <submittedName>
        <fullName evidence="2">Uncharacterized protein</fullName>
    </submittedName>
</protein>
<sequence length="135" mass="15223">MSCATLRKVESPWLPPSRELDRLAGTNTERDLIPLFDCREICPPDSSTETIRAEEEFFTDAFYKHRRYNGSRVRDGKALVQGRNALLHNIECIGREAWLSKLDAIASGLRNATPSRRDTSAQAFKRGRTTLSLVG</sequence>
<evidence type="ECO:0000313" key="3">
    <source>
        <dbReference type="EMBL" id="CAK7927176.1"/>
    </source>
</evidence>
<comment type="caution">
    <text evidence="2">The sequence shown here is derived from an EMBL/GenBank/DDBJ whole genome shotgun (WGS) entry which is preliminary data.</text>
</comment>
<proteinExistence type="predicted"/>
<gene>
    <name evidence="1" type="ORF">PM001_LOCUS12322</name>
    <name evidence="2" type="ORF">PM001_LOCUS12324</name>
    <name evidence="3" type="ORF">PM001_LOCUS12326</name>
</gene>
<evidence type="ECO:0000313" key="1">
    <source>
        <dbReference type="EMBL" id="CAK7927172.1"/>
    </source>
</evidence>
<reference evidence="2" key="1">
    <citation type="submission" date="2024-01" db="EMBL/GenBank/DDBJ databases">
        <authorList>
            <person name="Webb A."/>
        </authorList>
    </citation>
    <scope>NUCLEOTIDE SEQUENCE</scope>
    <source>
        <strain evidence="2">Pm1</strain>
    </source>
</reference>
<dbReference type="EMBL" id="CAKLBY020000109">
    <property type="protein sequence ID" value="CAK7927174.1"/>
    <property type="molecule type" value="Genomic_DNA"/>
</dbReference>
<accession>A0AAV1TXY2</accession>
<evidence type="ECO:0000313" key="4">
    <source>
        <dbReference type="Proteomes" id="UP001162060"/>
    </source>
</evidence>
<name>A0AAV1TXY2_9STRA</name>
<dbReference type="EMBL" id="CAKLBY020000109">
    <property type="protein sequence ID" value="CAK7927176.1"/>
    <property type="molecule type" value="Genomic_DNA"/>
</dbReference>
<dbReference type="EMBL" id="CAKLBY020000109">
    <property type="protein sequence ID" value="CAK7927172.1"/>
    <property type="molecule type" value="Genomic_DNA"/>
</dbReference>